<evidence type="ECO:0000313" key="11">
    <source>
        <dbReference type="Proteomes" id="UP001224428"/>
    </source>
</evidence>
<comment type="caution">
    <text evidence="10">The sequence shown here is derived from an EMBL/GenBank/DDBJ whole genome shotgun (WGS) entry which is preliminary data.</text>
</comment>
<evidence type="ECO:0000256" key="5">
    <source>
        <dbReference type="ARBA" id="ARBA00022840"/>
    </source>
</evidence>
<evidence type="ECO:0000256" key="3">
    <source>
        <dbReference type="ARBA" id="ARBA00022741"/>
    </source>
</evidence>
<dbReference type="Pfam" id="PF02224">
    <property type="entry name" value="Cytidylate_kin"/>
    <property type="match status" value="1"/>
</dbReference>
<dbReference type="InterPro" id="IPR027417">
    <property type="entry name" value="P-loop_NTPase"/>
</dbReference>
<feature type="binding site" evidence="8">
    <location>
        <begin position="10"/>
        <end position="18"/>
    </location>
    <ligand>
        <name>ATP</name>
        <dbReference type="ChEBI" id="CHEBI:30616"/>
    </ligand>
</feature>
<dbReference type="AlphaFoldDB" id="A0AAJ1PTQ6"/>
<keyword evidence="2 8" id="KW-0808">Transferase</keyword>
<comment type="similarity">
    <text evidence="1 8">Belongs to the cytidylate kinase family. Type 1 subfamily.</text>
</comment>
<evidence type="ECO:0000256" key="4">
    <source>
        <dbReference type="ARBA" id="ARBA00022777"/>
    </source>
</evidence>
<dbReference type="CDD" id="cd02020">
    <property type="entry name" value="CMPK"/>
    <property type="match status" value="1"/>
</dbReference>
<comment type="catalytic activity">
    <reaction evidence="7 8">
        <text>CMP + ATP = CDP + ADP</text>
        <dbReference type="Rhea" id="RHEA:11600"/>
        <dbReference type="ChEBI" id="CHEBI:30616"/>
        <dbReference type="ChEBI" id="CHEBI:58069"/>
        <dbReference type="ChEBI" id="CHEBI:60377"/>
        <dbReference type="ChEBI" id="CHEBI:456216"/>
        <dbReference type="EC" id="2.7.4.25"/>
    </reaction>
</comment>
<dbReference type="GO" id="GO:0006220">
    <property type="term" value="P:pyrimidine nucleotide metabolic process"/>
    <property type="evidence" value="ECO:0007669"/>
    <property type="project" value="UniProtKB-UniRule"/>
</dbReference>
<evidence type="ECO:0000313" key="10">
    <source>
        <dbReference type="EMBL" id="MDJ1645681.1"/>
    </source>
</evidence>
<keyword evidence="8" id="KW-0963">Cytoplasm</keyword>
<keyword evidence="3 8" id="KW-0547">Nucleotide-binding</keyword>
<dbReference type="Proteomes" id="UP001224428">
    <property type="component" value="Unassembled WGS sequence"/>
</dbReference>
<dbReference type="GO" id="GO:0036431">
    <property type="term" value="F:dCMP kinase activity"/>
    <property type="evidence" value="ECO:0007669"/>
    <property type="project" value="InterPro"/>
</dbReference>
<dbReference type="EMBL" id="JASDDP010000011">
    <property type="protein sequence ID" value="MDJ1645681.1"/>
    <property type="molecule type" value="Genomic_DNA"/>
</dbReference>
<keyword evidence="5 8" id="KW-0067">ATP-binding</keyword>
<dbReference type="Gene3D" id="3.40.50.300">
    <property type="entry name" value="P-loop containing nucleotide triphosphate hydrolases"/>
    <property type="match status" value="1"/>
</dbReference>
<evidence type="ECO:0000256" key="1">
    <source>
        <dbReference type="ARBA" id="ARBA00009427"/>
    </source>
</evidence>
<evidence type="ECO:0000259" key="9">
    <source>
        <dbReference type="Pfam" id="PF02224"/>
    </source>
</evidence>
<dbReference type="NCBIfam" id="TIGR00017">
    <property type="entry name" value="cmk"/>
    <property type="match status" value="1"/>
</dbReference>
<gene>
    <name evidence="8 10" type="primary">cmk</name>
    <name evidence="10" type="ORF">QLQ80_01060</name>
</gene>
<reference evidence="10" key="1">
    <citation type="submission" date="2023-05" db="EMBL/GenBank/DDBJ databases">
        <title>Mycoplasma phocimorsus sp. nov., isolated from Scandinavian patients with seal finger or septic arthritis after contact with seals.</title>
        <authorList>
            <person name="Skafte-Holm A."/>
            <person name="Pedersen T.R."/>
            <person name="Froelund M."/>
            <person name="Stegger M."/>
            <person name="Qvortrup K."/>
            <person name="Michaels D.L."/>
            <person name="Brown D.R."/>
            <person name="Jensen J.S."/>
        </authorList>
    </citation>
    <scope>NUCLEOTIDE SEQUENCE</scope>
    <source>
        <strain evidence="10">M5725</strain>
    </source>
</reference>
<evidence type="ECO:0000256" key="7">
    <source>
        <dbReference type="ARBA" id="ARBA00048478"/>
    </source>
</evidence>
<dbReference type="SUPFAM" id="SSF52540">
    <property type="entry name" value="P-loop containing nucleoside triphosphate hydrolases"/>
    <property type="match status" value="1"/>
</dbReference>
<protein>
    <recommendedName>
        <fullName evidence="8">Cytidylate kinase</fullName>
        <shortName evidence="8">CK</shortName>
        <ecNumber evidence="8">2.7.4.25</ecNumber>
    </recommendedName>
    <alternativeName>
        <fullName evidence="8">Cytidine monophosphate kinase</fullName>
        <shortName evidence="8">CMP kinase</shortName>
    </alternativeName>
</protein>
<name>A0AAJ1PTQ6_9MOLU</name>
<organism evidence="10 11">
    <name type="scientific">Mycoplasma phocimorsus</name>
    <dbReference type="NCBI Taxonomy" id="3045839"/>
    <lineage>
        <taxon>Bacteria</taxon>
        <taxon>Bacillati</taxon>
        <taxon>Mycoplasmatota</taxon>
        <taxon>Mollicutes</taxon>
        <taxon>Mycoplasmataceae</taxon>
        <taxon>Mycoplasma</taxon>
    </lineage>
</organism>
<keyword evidence="4 8" id="KW-0418">Kinase</keyword>
<dbReference type="InterPro" id="IPR011994">
    <property type="entry name" value="Cytidylate_kinase_dom"/>
</dbReference>
<dbReference type="RefSeq" id="WP_283823626.1">
    <property type="nucleotide sequence ID" value="NZ_JASDAY010000022.1"/>
</dbReference>
<dbReference type="HAMAP" id="MF_00238">
    <property type="entry name" value="Cytidyl_kinase_type1"/>
    <property type="match status" value="1"/>
</dbReference>
<dbReference type="GO" id="GO:0005737">
    <property type="term" value="C:cytoplasm"/>
    <property type="evidence" value="ECO:0007669"/>
    <property type="project" value="UniProtKB-SubCell"/>
</dbReference>
<evidence type="ECO:0000256" key="2">
    <source>
        <dbReference type="ARBA" id="ARBA00022679"/>
    </source>
</evidence>
<keyword evidence="11" id="KW-1185">Reference proteome</keyword>
<comment type="catalytic activity">
    <reaction evidence="6 8">
        <text>dCMP + ATP = dCDP + ADP</text>
        <dbReference type="Rhea" id="RHEA:25094"/>
        <dbReference type="ChEBI" id="CHEBI:30616"/>
        <dbReference type="ChEBI" id="CHEBI:57566"/>
        <dbReference type="ChEBI" id="CHEBI:58593"/>
        <dbReference type="ChEBI" id="CHEBI:456216"/>
        <dbReference type="EC" id="2.7.4.25"/>
    </reaction>
</comment>
<accession>A0AAJ1PTQ6</accession>
<evidence type="ECO:0000256" key="6">
    <source>
        <dbReference type="ARBA" id="ARBA00047615"/>
    </source>
</evidence>
<dbReference type="InterPro" id="IPR003136">
    <property type="entry name" value="Cytidylate_kin"/>
</dbReference>
<dbReference type="GO" id="GO:0005524">
    <property type="term" value="F:ATP binding"/>
    <property type="evidence" value="ECO:0007669"/>
    <property type="project" value="UniProtKB-UniRule"/>
</dbReference>
<evidence type="ECO:0000256" key="8">
    <source>
        <dbReference type="HAMAP-Rule" id="MF_00238"/>
    </source>
</evidence>
<dbReference type="EC" id="2.7.4.25" evidence="8"/>
<feature type="domain" description="Cytidylate kinase" evidence="9">
    <location>
        <begin position="6"/>
        <end position="216"/>
    </location>
</feature>
<comment type="subcellular location">
    <subcellularLocation>
        <location evidence="8">Cytoplasm</location>
    </subcellularLocation>
</comment>
<sequence length="221" mass="25393">MKKINIAIDGPSGVGKSTISKIISDEYGYTFINSGSIYRAISYYVWENNINLNDDEKITSILSKLDIIPEKNTVILNGVDISNHVRKEVISEVASKLSQKKYIRDYVINYIHNLIKGKSGIVMDGRDTTYRLMPNAELKIFLWAEPNVRADRRLKQNHELGFASEKHEVLNEVLKRDQSDMERSVDPLMKVEDAYEIDCTHMSIREVVEKIISLAKERENE</sequence>
<proteinExistence type="inferred from homology"/>